<dbReference type="InterPro" id="IPR005162">
    <property type="entry name" value="Retrotrans_gag_dom"/>
</dbReference>
<evidence type="ECO:0000259" key="2">
    <source>
        <dbReference type="Pfam" id="PF03732"/>
    </source>
</evidence>
<dbReference type="InterPro" id="IPR029472">
    <property type="entry name" value="Copia-like_N"/>
</dbReference>
<evidence type="ECO:0000313" key="5">
    <source>
        <dbReference type="EMBL" id="WVY98870.1"/>
    </source>
</evidence>
<name>A0AAQ3MXD1_VIGMU</name>
<evidence type="ECO:0000256" key="1">
    <source>
        <dbReference type="SAM" id="MobiDB-lite"/>
    </source>
</evidence>
<evidence type="ECO:0000313" key="6">
    <source>
        <dbReference type="Proteomes" id="UP001374535"/>
    </source>
</evidence>
<accession>A0AAQ3MXD1</accession>
<feature type="region of interest" description="Disordered" evidence="1">
    <location>
        <begin position="317"/>
        <end position="336"/>
    </location>
</feature>
<feature type="domain" description="Retrotransposon Copia-like N-terminal" evidence="3">
    <location>
        <begin position="23"/>
        <end position="69"/>
    </location>
</feature>
<dbReference type="PANTHER" id="PTHR37610:SF101">
    <property type="entry name" value="(RAPE) HYPOTHETICAL PROTEIN"/>
    <property type="match status" value="1"/>
</dbReference>
<feature type="domain" description="Retrotransposon gag" evidence="2">
    <location>
        <begin position="106"/>
        <end position="196"/>
    </location>
</feature>
<dbReference type="Pfam" id="PF14244">
    <property type="entry name" value="Retrotran_gag_3"/>
    <property type="match status" value="1"/>
</dbReference>
<organism evidence="5 6">
    <name type="scientific">Vigna mungo</name>
    <name type="common">Black gram</name>
    <name type="synonym">Phaseolus mungo</name>
    <dbReference type="NCBI Taxonomy" id="3915"/>
    <lineage>
        <taxon>Eukaryota</taxon>
        <taxon>Viridiplantae</taxon>
        <taxon>Streptophyta</taxon>
        <taxon>Embryophyta</taxon>
        <taxon>Tracheophyta</taxon>
        <taxon>Spermatophyta</taxon>
        <taxon>Magnoliopsida</taxon>
        <taxon>eudicotyledons</taxon>
        <taxon>Gunneridae</taxon>
        <taxon>Pentapetalae</taxon>
        <taxon>rosids</taxon>
        <taxon>fabids</taxon>
        <taxon>Fabales</taxon>
        <taxon>Fabaceae</taxon>
        <taxon>Papilionoideae</taxon>
        <taxon>50 kb inversion clade</taxon>
        <taxon>NPAAA clade</taxon>
        <taxon>indigoferoid/millettioid clade</taxon>
        <taxon>Phaseoleae</taxon>
        <taxon>Vigna</taxon>
    </lineage>
</organism>
<feature type="non-terminal residue" evidence="5">
    <location>
        <position position="1"/>
    </location>
</feature>
<dbReference type="EMBL" id="CP144692">
    <property type="protein sequence ID" value="WVY98870.1"/>
    <property type="molecule type" value="Genomic_DNA"/>
</dbReference>
<dbReference type="PANTHER" id="PTHR37610">
    <property type="entry name" value="CCHC-TYPE DOMAIN-CONTAINING PROTEIN"/>
    <property type="match status" value="1"/>
</dbReference>
<feature type="domain" description="Retrovirus-related Pol polyprotein from transposon TNT 1-94-like beta-barrel" evidence="4">
    <location>
        <begin position="370"/>
        <end position="444"/>
    </location>
</feature>
<reference evidence="5 6" key="1">
    <citation type="journal article" date="2023" name="Life. Sci Alliance">
        <title>Evolutionary insights into 3D genome organization and epigenetic landscape of Vigna mungo.</title>
        <authorList>
            <person name="Junaid A."/>
            <person name="Singh B."/>
            <person name="Bhatia S."/>
        </authorList>
    </citation>
    <scope>NUCLEOTIDE SEQUENCE [LARGE SCALE GENOMIC DNA]</scope>
    <source>
        <strain evidence="5">Urdbean</strain>
    </source>
</reference>
<evidence type="ECO:0000259" key="3">
    <source>
        <dbReference type="Pfam" id="PF14244"/>
    </source>
</evidence>
<keyword evidence="6" id="KW-1185">Reference proteome</keyword>
<dbReference type="Pfam" id="PF03732">
    <property type="entry name" value="Retrotrans_gag"/>
    <property type="match status" value="1"/>
</dbReference>
<dbReference type="Pfam" id="PF22936">
    <property type="entry name" value="Pol_BBD"/>
    <property type="match status" value="1"/>
</dbReference>
<sequence>MADNGDKSSNQGKHVLSLYDLNPNDNPGNIITQVQLRGENYEEWARAMRTSLRARRKWTFIEGTVVRPKEGTTELEDWWTVQSMLISWILNTIEPSLRSTISYAENAKDLWNDIKERFSVANGPRIHQLKSELAGCKQGGMTIVAYYGKLKILWDELANYDQIPVCTCTGCTCDIPTKLEKRREEGKVHQFLMGLDDGIYGTVRSSLLISDPLPSLNRVYSIIIQEERVRMITRAHEERGEIVGLAAHAKGRNRGETKDKYQICRNCGRTGHDVNACFQLIGYPEWWGDRPKSDGKASGKSKMMQRGREIGVKANAAQTSTNGGATGPVTDADKAGLTGLTSDQWQKLMDMLNKVDPNEKMTGTFQYTSWIIDTGASNHMTGSMKEMHEVRDIVPCPVGLPNGAYTTATKEGTVYLGGRLKLTNVLFVPKLSCNLISVSQLSDESNCTIQFTNKLCVLQDRTSRMLIGAGKRKDGLYYLYGVQKIQIHMVDGMNQVDLWHKRLGHPSFKITQSIPTISKIKPCAPQQNGVRCDSPYTTTLPNCEGEEMPHSTVNHNVDHDGTLKVRGGADCTNTTPVVNDVPTMPSSNNLECITTPPVDHEIQTVPLLSNSHDISAPTDERLGRGYRLKKTSLRLRDYVTNTIHMLSPSTRLPSLSSSS</sequence>
<protein>
    <recommendedName>
        <fullName evidence="7">CCHC-type domain-containing protein</fullName>
    </recommendedName>
</protein>
<evidence type="ECO:0000259" key="4">
    <source>
        <dbReference type="Pfam" id="PF22936"/>
    </source>
</evidence>
<gene>
    <name evidence="5" type="ORF">V8G54_031021</name>
</gene>
<dbReference type="Proteomes" id="UP001374535">
    <property type="component" value="Chromosome 9"/>
</dbReference>
<evidence type="ECO:0008006" key="7">
    <source>
        <dbReference type="Google" id="ProtNLM"/>
    </source>
</evidence>
<dbReference type="AlphaFoldDB" id="A0AAQ3MXD1"/>
<proteinExistence type="predicted"/>
<dbReference type="InterPro" id="IPR054722">
    <property type="entry name" value="PolX-like_BBD"/>
</dbReference>